<dbReference type="Gene3D" id="2.60.40.2810">
    <property type="match status" value="4"/>
</dbReference>
<keyword evidence="1 3" id="KW-0732">Signal</keyword>
<dbReference type="InterPro" id="IPR032812">
    <property type="entry name" value="SbsA_Ig"/>
</dbReference>
<evidence type="ECO:0000256" key="2">
    <source>
        <dbReference type="SAM" id="MobiDB-lite"/>
    </source>
</evidence>
<dbReference type="RefSeq" id="WP_350401583.1">
    <property type="nucleotide sequence ID" value="NZ_JBELOE010000197.1"/>
</dbReference>
<feature type="chain" id="PRO_5047339961" evidence="3">
    <location>
        <begin position="24"/>
        <end position="3884"/>
    </location>
</feature>
<dbReference type="NCBIfam" id="NF012211">
    <property type="entry name" value="tand_rpt_95"/>
    <property type="match status" value="8"/>
</dbReference>
<feature type="domain" description="SbsA Ig-like" evidence="4">
    <location>
        <begin position="2384"/>
        <end position="2477"/>
    </location>
</feature>
<feature type="domain" description="SbsA Ig-like" evidence="4">
    <location>
        <begin position="3028"/>
        <end position="3119"/>
    </location>
</feature>
<feature type="signal peptide" evidence="3">
    <location>
        <begin position="1"/>
        <end position="23"/>
    </location>
</feature>
<dbReference type="Gene3D" id="2.60.40.3710">
    <property type="match status" value="1"/>
</dbReference>
<feature type="domain" description="SbsA Ig-like" evidence="4">
    <location>
        <begin position="1733"/>
        <end position="1834"/>
    </location>
</feature>
<feature type="domain" description="SbsA Ig-like" evidence="4">
    <location>
        <begin position="3562"/>
        <end position="3656"/>
    </location>
</feature>
<accession>A0ABV1RGR8</accession>
<dbReference type="Gene3D" id="2.60.40.3440">
    <property type="match status" value="4"/>
</dbReference>
<evidence type="ECO:0000313" key="6">
    <source>
        <dbReference type="Proteomes" id="UP001467690"/>
    </source>
</evidence>
<dbReference type="InterPro" id="IPR003961">
    <property type="entry name" value="FN3_dom"/>
</dbReference>
<dbReference type="Proteomes" id="UP001467690">
    <property type="component" value="Unassembled WGS sequence"/>
</dbReference>
<gene>
    <name evidence="5" type="ORF">ABS311_09360</name>
</gene>
<dbReference type="EMBL" id="JBELOE010000197">
    <property type="protein sequence ID" value="MER2492089.1"/>
    <property type="molecule type" value="Genomic_DNA"/>
</dbReference>
<feature type="domain" description="SbsA Ig-like" evidence="4">
    <location>
        <begin position="3788"/>
        <end position="3881"/>
    </location>
</feature>
<dbReference type="PROSITE" id="PS51257">
    <property type="entry name" value="PROKAR_LIPOPROTEIN"/>
    <property type="match status" value="1"/>
</dbReference>
<proteinExistence type="predicted"/>
<feature type="region of interest" description="Disordered" evidence="2">
    <location>
        <begin position="1497"/>
        <end position="1531"/>
    </location>
</feature>
<dbReference type="SUPFAM" id="SSF50978">
    <property type="entry name" value="WD40 repeat-like"/>
    <property type="match status" value="1"/>
</dbReference>
<dbReference type="Gene3D" id="2.60.40.1220">
    <property type="match status" value="13"/>
</dbReference>
<feature type="domain" description="SbsA Ig-like" evidence="4">
    <location>
        <begin position="2700"/>
        <end position="2802"/>
    </location>
</feature>
<evidence type="ECO:0000256" key="3">
    <source>
        <dbReference type="SAM" id="SignalP"/>
    </source>
</evidence>
<feature type="domain" description="SbsA Ig-like" evidence="4">
    <location>
        <begin position="2594"/>
        <end position="2687"/>
    </location>
</feature>
<feature type="domain" description="SbsA Ig-like" evidence="4">
    <location>
        <begin position="3240"/>
        <end position="3332"/>
    </location>
</feature>
<feature type="domain" description="SbsA Ig-like" evidence="4">
    <location>
        <begin position="3668"/>
        <end position="3769"/>
    </location>
</feature>
<protein>
    <submittedName>
        <fullName evidence="5">Ig-like domain-containing protein</fullName>
    </submittedName>
</protein>
<evidence type="ECO:0000259" key="4">
    <source>
        <dbReference type="Pfam" id="PF13205"/>
    </source>
</evidence>
<feature type="domain" description="SbsA Ig-like" evidence="4">
    <location>
        <begin position="3345"/>
        <end position="3443"/>
    </location>
</feature>
<dbReference type="Pfam" id="PF17963">
    <property type="entry name" value="Big_9"/>
    <property type="match status" value="8"/>
</dbReference>
<dbReference type="CDD" id="cd00063">
    <property type="entry name" value="FN3"/>
    <property type="match status" value="1"/>
</dbReference>
<feature type="domain" description="SbsA Ig-like" evidence="4">
    <location>
        <begin position="1852"/>
        <end position="1930"/>
    </location>
</feature>
<keyword evidence="6" id="KW-1185">Reference proteome</keyword>
<feature type="domain" description="SbsA Ig-like" evidence="4">
    <location>
        <begin position="2821"/>
        <end position="2914"/>
    </location>
</feature>
<feature type="domain" description="SbsA Ig-like" evidence="4">
    <location>
        <begin position="1953"/>
        <end position="2054"/>
    </location>
</feature>
<dbReference type="InterPro" id="IPR014755">
    <property type="entry name" value="Cu-Rt/internalin_Ig-like"/>
</dbReference>
<feature type="domain" description="SbsA Ig-like" evidence="4">
    <location>
        <begin position="2164"/>
        <end position="2265"/>
    </location>
</feature>
<feature type="domain" description="SbsA Ig-like" evidence="4">
    <location>
        <begin position="2920"/>
        <end position="3021"/>
    </location>
</feature>
<feature type="domain" description="SbsA Ig-like" evidence="4">
    <location>
        <begin position="1516"/>
        <end position="1618"/>
    </location>
</feature>
<evidence type="ECO:0000313" key="5">
    <source>
        <dbReference type="EMBL" id="MER2492089.1"/>
    </source>
</evidence>
<name>A0ABV1RGR8_9ALTE</name>
<feature type="domain" description="SbsA Ig-like" evidence="4">
    <location>
        <begin position="1625"/>
        <end position="1728"/>
    </location>
</feature>
<evidence type="ECO:0000256" key="1">
    <source>
        <dbReference type="ARBA" id="ARBA00022729"/>
    </source>
</evidence>
<sequence length="3884" mass="423094">MYHPRIPHFVRMLSLVIATSLVACGDNDSAETNEQPVSKIPDSENQIVLSSTPFSDIKLPTLFSNGFPVSHTKVSNIKPTENLAQRGLSSSNLETLTGDFESINTSSWDAELKHLNGPISGNFFTRLTINSNQQNRPQKLFLSFANSDKVVQLCGQCTAADMDITITGINPLNFDLSSGSLTLQVWGQNAADITANTIRLVSSQTFNWQNIEITGISTSRTEESINLNWLALGGNFDRYNLYWRVDDGEQQQKLALKNTSYSIPAQGGSFQIEIRGVNADGESARSQTILLNNQAPVFAATLFTTAEDTPLTGNISSFFSDPDGHTVNAVVMSTGTMANGSFSLAENGDFTYTPATNFFGADSVSIEIIDQFGATSSGQIDFSVTPVNDVPVAQNDSFKLTNNESGVYVINYTDLLANDADADNDNLSILIEQFSTPEHATLNADNDQLSLTTEAGFIGQVTFSYQVADTQGLQSQAEVTVEIGDVGEALQAVNDILSVDEDTLLQSNLLLNDNIASTVPYTLSIVTPANHGSVILDQEGNLTYQPSANFNGTDSFTYQLQQSDGVSSATVSIDINAVDDAPLVMADSYSVNKGQLLQIAAPGVLANDIEFDGDPTTLAVKTIPAQGALTLNNDGSFDYQANDTFVGIDTFVYTLSDGVNEPIEGTVTIQINEVNLVPSVINGDFVTDEDISITLNLNNQATDPENETLVYSIQNQPINGTANISGAILTYQPNANYTGTDSLTFVASDGVNTSAAATIDLTINPVNDLPELTQTEFDVAEDASYNLDLLSISSDAEQDTLTFSIAKNPDFGQVTLTGSQLSYTPLENFSGVERIEITLDDGQGTPVTIEISLLVAVENDAPVITAQTFNTNEDAVLNINLNDFVTDEDGDTLSYSVFAFPLNGQFTLTNSDAIYTPNPEFSGTDKFQIQVSDGLATTSGEFIIQVNAVNDAPEAFAGNVTLNAGQSSIVDLSQYSTDIDSETLTYSVTTNPTQGTFLLEGSSLIYTPNQGFEGVDSLSFIANDGELNSAAAVIQFDVMSNVNNQFTPQAISYLPIEFNATDIKVNGDVLYLSHSTGVSLFDITDKKNVNHITTYTTNSPVKQIEVLANVLYLVLEGGVIVSLDVSQPLAITELSNLNLGGEISDVTFAGPYLLVTNELGGADFVYSEQGNDLTKAIRFNSVDKINTVSTNGDFLAFSTDNKILVIDTQNVVSPDLSNAAEYQISNVKKLYLNNNNTLYVACQLCGFKTFSVASSDSSEPPVIELISDSNHFFPSTFATTENFAVFNDSLFTNALPIVDISDTQNPVFSQIIDLSVFSTQRPIALDVDAQYVYATGQNTIYIAQYRQTSEPANNVSDRVSLDYFAFLNPQVTENAVFQVEANYQFANDKNEYPIRVDFYIDEVLLGSDSKWPFQLTTTAPSTEFTIAAHYIFANQMSVNLTQTIAPLPDSDSDGLSDLIETAQYNSNINSIDSDGDTLNDKLEAIIFTNLNLTDSDNDSVDDANEFNNNQDPINPDRTAPQVESQSPAADASDVCEYENVEIHFNEPLNNRLFNASNIILTQGESVIPSTVTANANHTAIILNPAQNLQSETTYFVTVQPVYDLAGNASQTFNFSFSTTTCTESIRPSVESFSPTANSDNIATNTQIAVKFNEKIDPASVNSDNVYLLDLTTSERISGQIILNSNNDGLLFAPNEALKAGRNHRLYTTALITDLFGNFLFPNSVTFTTGYQSDTTAPEVLTFSVPDNYQLISPSAPLAVKFSEAINPEKISGIELTLAGETVPSTLSFDDNKQRVIIQPTNVLQSGQTYQIRVSDIADLSGNLLTSSQSLSFTTSAEEVSQEAKLIAWSLHSNGQQNLPLNTKLSVLFDQAIDVSSINESSVYLYDSTGTRTVNSSVTWSADQKALHIEPHEALKPQRTYRLYISYTAPLYAISGIATDRFLVRSFTTTTTTDQSAPTISVHTLQEENLLAVNSQLSVQFDESVNPFCEGASLNLIDDNETPVAHSWSLDSDSRVIHIVPDSNLNTDSSYKVVINNLCDHAGNQLTANTLVFTTGSSSAEDTSAPNLIDMDPPHQSSNANLDTPITLTFDEPISPLSSIKVTGAAGVTVAGSTEFSGNTLVFTPSVPLQGDTRYNVAMNFRIYDLAGNNKSLSTRYFNTLQQIDQDKPVVVFSSPANGQSDVSPQQQVKLEFNEPLNKSTITNDNFALFHNGERLSTTIYHSDDNMTVTLESHLPQTALVSLVVTDDVTDISGNTLDPFIASFTTGLNKNEIIRPQIKRMSPELTLYSNQALNTLYLYASEPLDENSLTNNLFVTQDGVLLNTTSELIANGYVIKVSNTTNFAENSLIEVRLTSDVTDVNDNPLFAYQNSFFVNNASEQSGISPFIVDVSFNNFATLTQTNPVFRLKFSEPLNAETITDDNINLKNSFSGTNIPVDVELSASEDIIIVTPAIELSAEQNYILQLSTNIEDSDGDAIAFTISRFFSLSENAIFDDRTPELLLFSPPEVAQEVSIQPNVAMQFDEAIDLLSIDYQQQEITDVEISGDKKTIRYRVSQPFAPKQTINYNLPRVADFSGNLTANKVVDFTTGETPDFIAPTLTETSFAQNEIISRNATFYWQFNEAIDPTSMTSENVYLWDYVTNAKVASALEISNDLKTVKIIPTQALAAGRRYVYYAYGLRDLSGNSISYSSVSVKTNFEEDTNAPFVTATTLQDGATNVPVNLKFNVRFNEKVRLTEQSIIRLEDSAGNQIAINSTLTREQNLLSVVPQQLLSASTEYTLTVENVSDTYGNIQQETLLISFTTGTRADLAGGQVEIWGFDSANTQDLAINPVIGLEFSEAIDPATIDSDSLYLWESTRARATALQYNILADQQTILLTPENTLPEYSSFAVYLSYAPYITDLAGNRINALVRYFTTGNELDETPATIINTSFANAANEMPLNTQISIEFDERIARACELECIKIIDSNNNTVEFAGEISSDKKTITLIPQNLQPAQSYTIIADGLFDYSGNALNTEIVNFTTSSQSTIDDVAPSFVEMMPAHQSTDVALDMSQIILTFDENIAQTSRITISANGADVDGSQSVNGNQLIFNPATPLSPNTRHTVRLYNEISDYAGNYKNLSTKYFDTADITDNTSPTIVSVLPTNGSTAVSVKQPIEIAFSEPMNSNTLNSNNIAVFENGVKQSVSISRSVDNKRVLINAGNLAENAVIEIALHNSITDISGNTITDFVSSFTTAENQYETSKPYVISRYPANAEALNEAPEKLVIYFSEKLSAQSLPASFEIAVNGQPVSIQSQLDPSQHAILITLPDNLAAPARIDYALPDTLTDLAGNYAYDTEGYFTLNDLDNTNLFIKGHFPNHNSISLNSKIDILFSHPLDQSTVNTSSIIMTDTTANPDVNIPITVALNANNPALVTVTPDTILSPNTQYRINLSTELAANNGNTFTSQRIISLQTSDESTIDQEVPTIVAFNPSSDLNNIGINPQFALKFSETVNPLRFTPAGVNQASILTTEQNTIFYYTLKEPLTTLQQHTFILNDLIYDDAGNVAADHAFSFATGETIDFNGPILLDASIVNNQMNIATNLTAEFLYNEAIDPVSIEADRVYIYNHASGENVSSNIQLSENNRRITITPNDLLEAGTQHTIYLTGLRDTSGNSASATSRTMVTGFSEDNDKPTVINTNILNGQQNVPLNPVINIKLDESISPITLDMVQLVDNENKTIAVSVDYLHNRQQIALSPAELLQPQTTYQLTIAEITDNSGNTLSNAINISFTSSNTVDLTIPNDIEWNFNANQQEVATDFTPTVTFDEMLDTTSINNESFYLLDNNNNLVAATLTVNTQRDTITLVPDNALELNTTYTLYVGYNPYLYDLSANRANSTFRRFTTTDN</sequence>
<feature type="domain" description="SbsA Ig-like" evidence="4">
    <location>
        <begin position="2061"/>
        <end position="2149"/>
    </location>
</feature>
<dbReference type="Pfam" id="PF13205">
    <property type="entry name" value="Big_5"/>
    <property type="match status" value="19"/>
</dbReference>
<comment type="caution">
    <text evidence="5">The sequence shown here is derived from an EMBL/GenBank/DDBJ whole genome shotgun (WGS) entry which is preliminary data.</text>
</comment>
<dbReference type="InterPro" id="IPR036322">
    <property type="entry name" value="WD40_repeat_dom_sf"/>
</dbReference>
<feature type="domain" description="SbsA Ig-like" evidence="4">
    <location>
        <begin position="3131"/>
        <end position="3233"/>
    </location>
</feature>
<reference evidence="5 6" key="1">
    <citation type="submission" date="2024-06" db="EMBL/GenBank/DDBJ databases">
        <authorList>
            <person name="Chen R.Y."/>
        </authorList>
    </citation>
    <scope>NUCLEOTIDE SEQUENCE [LARGE SCALE GENOMIC DNA]</scope>
    <source>
        <strain evidence="5 6">D2</strain>
    </source>
</reference>
<organism evidence="5 6">
    <name type="scientific">Catenovulum sediminis</name>
    <dbReference type="NCBI Taxonomy" id="1740262"/>
    <lineage>
        <taxon>Bacteria</taxon>
        <taxon>Pseudomonadati</taxon>
        <taxon>Pseudomonadota</taxon>
        <taxon>Gammaproteobacteria</taxon>
        <taxon>Alteromonadales</taxon>
        <taxon>Alteromonadaceae</taxon>
        <taxon>Catenovulum</taxon>
    </lineage>
</organism>